<dbReference type="AlphaFoldDB" id="A0A0J6SRJ6"/>
<feature type="transmembrane region" description="Helical" evidence="6">
    <location>
        <begin position="130"/>
        <end position="150"/>
    </location>
</feature>
<evidence type="ECO:0000256" key="1">
    <source>
        <dbReference type="ARBA" id="ARBA00004651"/>
    </source>
</evidence>
<feature type="transmembrane region" description="Helical" evidence="6">
    <location>
        <begin position="219"/>
        <end position="247"/>
    </location>
</feature>
<protein>
    <submittedName>
        <fullName evidence="7">ABC transporter permease</fullName>
    </submittedName>
</protein>
<comment type="caution">
    <text evidence="7">The sequence shown here is derived from an EMBL/GenBank/DDBJ whole genome shotgun (WGS) entry which is preliminary data.</text>
</comment>
<sequence>MEAYLLAIAIFVAIFTLLTLGLNLQYGLTGLTNFGLVGFFGIGAYASAILTTHGYPVVAGFAAGAALAVIAAWPIGLVALRLRDDYFAIATLGLSEVVRVAIISEKELTAGVQGIPGIPRLFAVLESRTWQPLLLLAVLVAANLGVVLVMRRIARSPFGRVIGAIRDNEEAVRALGKDPARFKTQVLMVGAGLSAVAGSFYAHYVGYVTPDQITPLVTFQIWMAMILGGTGRISGAVLGTLLLMLLIEGARFLPDLLPFVSSTAMAELRVFVVGLALVLFTVYRPQGLMGEVARR</sequence>
<evidence type="ECO:0000256" key="3">
    <source>
        <dbReference type="ARBA" id="ARBA00022692"/>
    </source>
</evidence>
<dbReference type="GO" id="GO:0005886">
    <property type="term" value="C:plasma membrane"/>
    <property type="evidence" value="ECO:0007669"/>
    <property type="project" value="UniProtKB-SubCell"/>
</dbReference>
<dbReference type="RefSeq" id="WP_048463704.1">
    <property type="nucleotide sequence ID" value="NZ_LABX01000072.1"/>
</dbReference>
<evidence type="ECO:0000256" key="5">
    <source>
        <dbReference type="ARBA" id="ARBA00023136"/>
    </source>
</evidence>
<evidence type="ECO:0000256" key="4">
    <source>
        <dbReference type="ARBA" id="ARBA00022989"/>
    </source>
</evidence>
<comment type="subcellular location">
    <subcellularLocation>
        <location evidence="1">Cell membrane</location>
        <topology evidence="1">Multi-pass membrane protein</topology>
    </subcellularLocation>
</comment>
<evidence type="ECO:0000313" key="7">
    <source>
        <dbReference type="EMBL" id="KMO36202.1"/>
    </source>
</evidence>
<proteinExistence type="predicted"/>
<dbReference type="PANTHER" id="PTHR30482:SF10">
    <property type="entry name" value="HIGH-AFFINITY BRANCHED-CHAIN AMINO ACID TRANSPORT PROTEIN BRAE"/>
    <property type="match status" value="1"/>
</dbReference>
<feature type="transmembrane region" description="Helical" evidence="6">
    <location>
        <begin position="259"/>
        <end position="283"/>
    </location>
</feature>
<keyword evidence="2" id="KW-1003">Cell membrane</keyword>
<accession>A0A0J6SRJ6</accession>
<dbReference type="InterPro" id="IPR043428">
    <property type="entry name" value="LivM-like"/>
</dbReference>
<organism evidence="7 8">
    <name type="scientific">Methylobacterium aquaticum</name>
    <dbReference type="NCBI Taxonomy" id="270351"/>
    <lineage>
        <taxon>Bacteria</taxon>
        <taxon>Pseudomonadati</taxon>
        <taxon>Pseudomonadota</taxon>
        <taxon>Alphaproteobacteria</taxon>
        <taxon>Hyphomicrobiales</taxon>
        <taxon>Methylobacteriaceae</taxon>
        <taxon>Methylobacterium</taxon>
    </lineage>
</organism>
<feature type="transmembrane region" description="Helical" evidence="6">
    <location>
        <begin position="186"/>
        <end position="207"/>
    </location>
</feature>
<evidence type="ECO:0000313" key="8">
    <source>
        <dbReference type="Proteomes" id="UP000035929"/>
    </source>
</evidence>
<feature type="transmembrane region" description="Helical" evidence="6">
    <location>
        <begin position="57"/>
        <end position="79"/>
    </location>
</feature>
<evidence type="ECO:0000256" key="2">
    <source>
        <dbReference type="ARBA" id="ARBA00022475"/>
    </source>
</evidence>
<feature type="transmembrane region" description="Helical" evidence="6">
    <location>
        <begin position="6"/>
        <end position="24"/>
    </location>
</feature>
<keyword evidence="3 6" id="KW-0812">Transmembrane</keyword>
<keyword evidence="5 6" id="KW-0472">Membrane</keyword>
<dbReference type="PANTHER" id="PTHR30482">
    <property type="entry name" value="HIGH-AFFINITY BRANCHED-CHAIN AMINO ACID TRANSPORT SYSTEM PERMEASE"/>
    <property type="match status" value="1"/>
</dbReference>
<feature type="transmembrane region" description="Helical" evidence="6">
    <location>
        <begin position="31"/>
        <end position="51"/>
    </location>
</feature>
<dbReference type="PATRIC" id="fig|270351.6.peg.6992"/>
<dbReference type="EMBL" id="LABX01000072">
    <property type="protein sequence ID" value="KMO36202.1"/>
    <property type="molecule type" value="Genomic_DNA"/>
</dbReference>
<dbReference type="GO" id="GO:0015658">
    <property type="term" value="F:branched-chain amino acid transmembrane transporter activity"/>
    <property type="evidence" value="ECO:0007669"/>
    <property type="project" value="InterPro"/>
</dbReference>
<keyword evidence="4 6" id="KW-1133">Transmembrane helix</keyword>
<dbReference type="InterPro" id="IPR001851">
    <property type="entry name" value="ABC_transp_permease"/>
</dbReference>
<dbReference type="CDD" id="cd06581">
    <property type="entry name" value="TM_PBP1_LivM_like"/>
    <property type="match status" value="1"/>
</dbReference>
<reference evidence="7 8" key="1">
    <citation type="submission" date="2015-03" db="EMBL/GenBank/DDBJ databases">
        <title>Genome sequencing of Methylobacterium aquaticum DSM16371 type strain.</title>
        <authorList>
            <person name="Chaudhry V."/>
            <person name="Patil P.B."/>
        </authorList>
    </citation>
    <scope>NUCLEOTIDE SEQUENCE [LARGE SCALE GENOMIC DNA]</scope>
    <source>
        <strain evidence="7 8">DSM 16371</strain>
    </source>
</reference>
<evidence type="ECO:0000256" key="6">
    <source>
        <dbReference type="SAM" id="Phobius"/>
    </source>
</evidence>
<dbReference type="OrthoDB" id="9814461at2"/>
<dbReference type="Proteomes" id="UP000035929">
    <property type="component" value="Unassembled WGS sequence"/>
</dbReference>
<dbReference type="Pfam" id="PF02653">
    <property type="entry name" value="BPD_transp_2"/>
    <property type="match status" value="1"/>
</dbReference>
<name>A0A0J6SRJ6_9HYPH</name>
<gene>
    <name evidence="7" type="ORF">VP06_10470</name>
</gene>